<name>A0A3G1AA18_9CREN</name>
<comment type="function">
    <text evidence="10">Catalyzes the decarboxylation of S-adenosylmethionine to S-adenosylmethioninamine (dcAdoMet), the propylamine donor required for the synthesis of the polyamines spermine and spermidine from the diamine putrescine.</text>
</comment>
<evidence type="ECO:0000256" key="8">
    <source>
        <dbReference type="ARBA" id="ARBA00023270"/>
    </source>
</evidence>
<dbReference type="NCBIfam" id="TIGR03330">
    <property type="entry name" value="SAM_DCase_Bsu"/>
    <property type="match status" value="1"/>
</dbReference>
<feature type="site" description="Cleavage (non-hydrolytic); by autolysis" evidence="10">
    <location>
        <begin position="71"/>
        <end position="72"/>
    </location>
</feature>
<evidence type="ECO:0000256" key="4">
    <source>
        <dbReference type="ARBA" id="ARBA00023066"/>
    </source>
</evidence>
<comment type="subunit">
    <text evidence="10">Heterotetramer of two alpha and two beta chains arranged as a dimer of alpha/beta heterodimers.</text>
</comment>
<evidence type="ECO:0000256" key="10">
    <source>
        <dbReference type="HAMAP-Rule" id="MF_00464"/>
    </source>
</evidence>
<dbReference type="GO" id="GO:0005829">
    <property type="term" value="C:cytosol"/>
    <property type="evidence" value="ECO:0007669"/>
    <property type="project" value="TreeGrafter"/>
</dbReference>
<gene>
    <name evidence="10" type="primary">speH</name>
    <name evidence="11" type="ORF">TCARB_1761</name>
</gene>
<dbReference type="PANTHER" id="PTHR33866:SF2">
    <property type="entry name" value="S-ADENOSYLMETHIONINE DECARBOXYLASE PROENZYME"/>
    <property type="match status" value="1"/>
</dbReference>
<feature type="active site" description="Proton acceptor; for processing activity" evidence="10">
    <location>
        <position position="77"/>
    </location>
</feature>
<protein>
    <recommendedName>
        <fullName evidence="10">S-adenosylmethionine decarboxylase proenzyme</fullName>
        <shortName evidence="10">AdoMetDC</shortName>
        <shortName evidence="10">SAMDC</shortName>
        <ecNumber evidence="10">4.1.1.50</ecNumber>
    </recommendedName>
    <component>
        <recommendedName>
            <fullName evidence="10">S-adenosylmethionine decarboxylase beta chain</fullName>
        </recommendedName>
    </component>
    <component>
        <recommendedName>
            <fullName evidence="10">S-adenosylmethionine decarboxylase alpha chain</fullName>
        </recommendedName>
    </component>
</protein>
<dbReference type="InterPro" id="IPR042286">
    <property type="entry name" value="AdoMetDC_C"/>
</dbReference>
<dbReference type="Gene3D" id="3.30.160.750">
    <property type="match status" value="1"/>
</dbReference>
<keyword evidence="8 10" id="KW-0704">Schiff base</keyword>
<evidence type="ECO:0000256" key="2">
    <source>
        <dbReference type="ARBA" id="ARBA00022793"/>
    </source>
</evidence>
<evidence type="ECO:0000256" key="3">
    <source>
        <dbReference type="ARBA" id="ARBA00022813"/>
    </source>
</evidence>
<feature type="chain" id="PRO_5023514178" description="S-adenosylmethionine decarboxylase alpha chain" evidence="10">
    <location>
        <begin position="72"/>
        <end position="145"/>
    </location>
</feature>
<keyword evidence="1 10" id="KW-0949">S-adenosyl-L-methionine</keyword>
<comment type="cofactor">
    <cofactor evidence="10">
        <name>pyruvate</name>
        <dbReference type="ChEBI" id="CHEBI:15361"/>
    </cofactor>
    <text evidence="10">Binds 1 pyruvoyl group covalently per subunit.</text>
</comment>
<keyword evidence="9 10" id="KW-0670">Pyruvate</keyword>
<dbReference type="Pfam" id="PF02675">
    <property type="entry name" value="AdoMet_dc"/>
    <property type="match status" value="1"/>
</dbReference>
<dbReference type="InterPro" id="IPR003826">
    <property type="entry name" value="AdoMetDC_fam_prok"/>
</dbReference>
<feature type="active site" description="Proton donor; for catalytic activity" evidence="10">
    <location>
        <position position="92"/>
    </location>
</feature>
<dbReference type="InterPro" id="IPR042284">
    <property type="entry name" value="AdoMetDC_N"/>
</dbReference>
<evidence type="ECO:0000256" key="1">
    <source>
        <dbReference type="ARBA" id="ARBA00022691"/>
    </source>
</evidence>
<keyword evidence="6 10" id="KW-0865">Zymogen</keyword>
<evidence type="ECO:0000256" key="9">
    <source>
        <dbReference type="ARBA" id="ARBA00023317"/>
    </source>
</evidence>
<dbReference type="GO" id="GO:0004014">
    <property type="term" value="F:adenosylmethionine decarboxylase activity"/>
    <property type="evidence" value="ECO:0007669"/>
    <property type="project" value="UniProtKB-UniRule"/>
</dbReference>
<feature type="active site" description="Schiff-base intermediate with substrate; via pyruvic acid" evidence="10">
    <location>
        <position position="72"/>
    </location>
</feature>
<sequence>MAGKNRGVGRGGVGRHLIVEMFECDGKLLDSIEVVKTALLDAAVASNSTVVGFDFYRFKPHGVSGYVLVAESHISIHTWPEYGYAAVDVFTCGEHTDPWKGLEILKERLKAKKMTILSIDRGVGIEQYAGYWTPQPEQKVLAKTP</sequence>
<comment type="pathway">
    <text evidence="10">Amine and polyamine biosynthesis; S-adenosylmethioninamine biosynthesis; S-adenosylmethioninamine from S-adenosyl-L-methionine: step 1/1.</text>
</comment>
<dbReference type="InterPro" id="IPR016067">
    <property type="entry name" value="S-AdoMet_deCO2ase_core"/>
</dbReference>
<accession>A0A3G1AA18</accession>
<keyword evidence="4 10" id="KW-0745">Spermidine biosynthesis</keyword>
<dbReference type="RefSeq" id="WP_020962371.1">
    <property type="nucleotide sequence ID" value="NZ_CP007493.1"/>
</dbReference>
<dbReference type="Gene3D" id="3.30.360.110">
    <property type="entry name" value="S-adenosylmethionine decarboxylase domain"/>
    <property type="match status" value="1"/>
</dbReference>
<dbReference type="AlphaFoldDB" id="A0A3G1AA18"/>
<evidence type="ECO:0000313" key="12">
    <source>
        <dbReference type="Proteomes" id="UP000266720"/>
    </source>
</evidence>
<evidence type="ECO:0000256" key="7">
    <source>
        <dbReference type="ARBA" id="ARBA00023239"/>
    </source>
</evidence>
<feature type="chain" id="PRO_5023514179" description="S-adenosylmethionine decarboxylase beta chain" evidence="10">
    <location>
        <begin position="1"/>
        <end position="71"/>
    </location>
</feature>
<organism evidence="11 12">
    <name type="scientific">Thermofilum adornatum 1505</name>
    <dbReference type="NCBI Taxonomy" id="697581"/>
    <lineage>
        <taxon>Archaea</taxon>
        <taxon>Thermoproteota</taxon>
        <taxon>Thermoprotei</taxon>
        <taxon>Thermofilales</taxon>
        <taxon>Thermofilaceae</taxon>
        <taxon>Thermofilum</taxon>
    </lineage>
</organism>
<dbReference type="EC" id="4.1.1.50" evidence="10"/>
<dbReference type="STRING" id="697581.TCARB_1761"/>
<comment type="catalytic activity">
    <reaction evidence="10">
        <text>S-adenosyl-L-methionine + H(+) = S-adenosyl 3-(methylsulfanyl)propylamine + CO2</text>
        <dbReference type="Rhea" id="RHEA:15981"/>
        <dbReference type="ChEBI" id="CHEBI:15378"/>
        <dbReference type="ChEBI" id="CHEBI:16526"/>
        <dbReference type="ChEBI" id="CHEBI:57443"/>
        <dbReference type="ChEBI" id="CHEBI:59789"/>
        <dbReference type="EC" id="4.1.1.50"/>
    </reaction>
</comment>
<dbReference type="HAMAP" id="MF_00464">
    <property type="entry name" value="AdoMetDC_1"/>
    <property type="match status" value="1"/>
</dbReference>
<comment type="PTM">
    <text evidence="10">Is synthesized initially as an inactive proenzyme. Formation of the active enzyme involves a self-maturation process in which the active site pyruvoyl group is generated from an internal serine residue via an autocatalytic post-translational modification. Two non-identical subunits are generated from the proenzyme in this reaction, and the pyruvate is formed at the N-terminus of the alpha chain, which is derived from the carboxyl end of the proenzyme. The post-translation cleavage follows an unusual pathway, termed non-hydrolytic serinolysis, in which the side chain hydroxyl group of the serine supplies its oxygen atom to form the C-terminus of the beta chain, while the remainder of the serine residue undergoes an oxidative deamination to produce ammonia and the pyruvoyl group blocking the N-terminus of the alpha chain.</text>
</comment>
<comment type="similarity">
    <text evidence="10">Belongs to the prokaryotic AdoMetDC family. Type 1 subfamily.</text>
</comment>
<reference evidence="12" key="1">
    <citation type="book" date="2010" name="EXTREMOPHILES" publisher="0:0-0">
        <title>Complete genome sequences of ten hyperthermophilic archaea reveal their metabolic capabilities and possible ecological roles.</title>
        <editorList>
            <person name="?"/>
        </editorList>
        <authorList>
            <person name="Ravin N.V."/>
            <person name="Mardanov A.V."/>
            <person name="Bonch-Osmolovskaya E.A."/>
            <person name="Skryabin K.G."/>
        </authorList>
    </citation>
    <scope>NUCLEOTIDE SEQUENCE [LARGE SCALE GENOMIC DNA]</scope>
    <source>
        <strain evidence="12">1505</strain>
    </source>
</reference>
<keyword evidence="2 10" id="KW-0210">Decarboxylase</keyword>
<dbReference type="UniPathway" id="UPA00331">
    <property type="reaction ID" value="UER00451"/>
</dbReference>
<evidence type="ECO:0000256" key="6">
    <source>
        <dbReference type="ARBA" id="ARBA00023145"/>
    </source>
</evidence>
<proteinExistence type="inferred from homology"/>
<dbReference type="EMBL" id="CP007493">
    <property type="protein sequence ID" value="AJB42797.1"/>
    <property type="molecule type" value="Genomic_DNA"/>
</dbReference>
<dbReference type="GO" id="GO:0008295">
    <property type="term" value="P:spermidine biosynthetic process"/>
    <property type="evidence" value="ECO:0007669"/>
    <property type="project" value="UniProtKB-UniRule"/>
</dbReference>
<evidence type="ECO:0000313" key="11">
    <source>
        <dbReference type="EMBL" id="AJB42797.1"/>
    </source>
</evidence>
<dbReference type="Proteomes" id="UP000266720">
    <property type="component" value="Chromosome"/>
</dbReference>
<dbReference type="InterPro" id="IPR017716">
    <property type="entry name" value="S-AdoMet_deCOase_pro-enz"/>
</dbReference>
<dbReference type="KEGG" id="tcb:TCARB_1761"/>
<evidence type="ECO:0000256" key="5">
    <source>
        <dbReference type="ARBA" id="ARBA00023115"/>
    </source>
</evidence>
<feature type="modified residue" description="Pyruvic acid (Ser); by autocatalysis" evidence="10">
    <location>
        <position position="72"/>
    </location>
</feature>
<keyword evidence="5 10" id="KW-0620">Polyamine biosynthesis</keyword>
<dbReference type="SUPFAM" id="SSF56276">
    <property type="entry name" value="S-adenosylmethionine decarboxylase"/>
    <property type="match status" value="1"/>
</dbReference>
<keyword evidence="3 10" id="KW-0068">Autocatalytic cleavage</keyword>
<dbReference type="GeneID" id="16573346"/>
<keyword evidence="7 10" id="KW-0456">Lyase</keyword>
<dbReference type="PANTHER" id="PTHR33866">
    <property type="entry name" value="S-ADENOSYLMETHIONINE DECARBOXYLASE PROENZYME"/>
    <property type="match status" value="1"/>
</dbReference>